<protein>
    <recommendedName>
        <fullName evidence="3">BZIP domain-containing protein</fullName>
    </recommendedName>
</protein>
<dbReference type="Proteomes" id="UP001323405">
    <property type="component" value="Unassembled WGS sequence"/>
</dbReference>
<feature type="compositionally biased region" description="Polar residues" evidence="2">
    <location>
        <begin position="23"/>
        <end position="37"/>
    </location>
</feature>
<feature type="coiled-coil region" evidence="1">
    <location>
        <begin position="112"/>
        <end position="139"/>
    </location>
</feature>
<reference evidence="4 5" key="1">
    <citation type="journal article" date="2023" name="bioRxiv">
        <title>High-quality genome assemblies of four members of thePodospora anserinaspecies complex.</title>
        <authorList>
            <person name="Ament-Velasquez S.L."/>
            <person name="Vogan A.A."/>
            <person name="Wallerman O."/>
            <person name="Hartmann F."/>
            <person name="Gautier V."/>
            <person name="Silar P."/>
            <person name="Giraud T."/>
            <person name="Johannesson H."/>
        </authorList>
    </citation>
    <scope>NUCLEOTIDE SEQUENCE [LARGE SCALE GENOMIC DNA]</scope>
    <source>
        <strain evidence="4 5">CBS 415.72m</strain>
    </source>
</reference>
<dbReference type="GeneID" id="87905791"/>
<dbReference type="RefSeq" id="XP_062748899.1">
    <property type="nucleotide sequence ID" value="XM_062885884.1"/>
</dbReference>
<evidence type="ECO:0000313" key="4">
    <source>
        <dbReference type="EMBL" id="KAK4659929.1"/>
    </source>
</evidence>
<keyword evidence="5" id="KW-1185">Reference proteome</keyword>
<dbReference type="InterPro" id="IPR004827">
    <property type="entry name" value="bZIP"/>
</dbReference>
<feature type="region of interest" description="Disordered" evidence="2">
    <location>
        <begin position="1"/>
        <end position="86"/>
    </location>
</feature>
<sequence>MLTPYSCEPSMQISQEPAHFLSPASSNPEIAQHQSLEQDQDQVLRWKPPSTPCSPARKKNSVSRTLSPSSPPEATPAETQDQLEKAQARRRKIKSQSRLKAKTTWQNLVSESAALQNQNADLAAQLRSLGEQILGLRNQLLVHAHCDGSIAECLTQTADKIVATAEQQFQHSRSCQTCSVPTVSAETTAAFVANEEEAYQDEA</sequence>
<dbReference type="EMBL" id="JAFFHA010000001">
    <property type="protein sequence ID" value="KAK4659929.1"/>
    <property type="molecule type" value="Genomic_DNA"/>
</dbReference>
<evidence type="ECO:0000256" key="1">
    <source>
        <dbReference type="SAM" id="Coils"/>
    </source>
</evidence>
<evidence type="ECO:0000256" key="2">
    <source>
        <dbReference type="SAM" id="MobiDB-lite"/>
    </source>
</evidence>
<evidence type="ECO:0000259" key="3">
    <source>
        <dbReference type="SMART" id="SM00338"/>
    </source>
</evidence>
<feature type="domain" description="BZIP" evidence="3">
    <location>
        <begin position="84"/>
        <end position="142"/>
    </location>
</feature>
<organism evidence="4 5">
    <name type="scientific">Podospora pseudocomata</name>
    <dbReference type="NCBI Taxonomy" id="2093779"/>
    <lineage>
        <taxon>Eukaryota</taxon>
        <taxon>Fungi</taxon>
        <taxon>Dikarya</taxon>
        <taxon>Ascomycota</taxon>
        <taxon>Pezizomycotina</taxon>
        <taxon>Sordariomycetes</taxon>
        <taxon>Sordariomycetidae</taxon>
        <taxon>Sordariales</taxon>
        <taxon>Podosporaceae</taxon>
        <taxon>Podospora</taxon>
    </lineage>
</organism>
<accession>A0ABR0GWA2</accession>
<evidence type="ECO:0000313" key="5">
    <source>
        <dbReference type="Proteomes" id="UP001323405"/>
    </source>
</evidence>
<dbReference type="SMART" id="SM00338">
    <property type="entry name" value="BRLZ"/>
    <property type="match status" value="1"/>
</dbReference>
<proteinExistence type="predicted"/>
<keyword evidence="1" id="KW-0175">Coiled coil</keyword>
<gene>
    <name evidence="4" type="ORF">QC762_114657</name>
</gene>
<comment type="caution">
    <text evidence="4">The sequence shown here is derived from an EMBL/GenBank/DDBJ whole genome shotgun (WGS) entry which is preliminary data.</text>
</comment>
<name>A0ABR0GWA2_9PEZI</name>